<accession>M1MU31</accession>
<keyword evidence="1" id="KW-0614">Plasmid</keyword>
<organism evidence="1 2">
    <name type="scientific">Clostridium saccharoperbutylacetonicum N1-4(HMT)</name>
    <dbReference type="NCBI Taxonomy" id="931276"/>
    <lineage>
        <taxon>Bacteria</taxon>
        <taxon>Bacillati</taxon>
        <taxon>Bacillota</taxon>
        <taxon>Clostridia</taxon>
        <taxon>Eubacteriales</taxon>
        <taxon>Clostridiaceae</taxon>
        <taxon>Clostridium</taxon>
    </lineage>
</organism>
<gene>
    <name evidence="1" type="ORF">Cspa_135p00480</name>
</gene>
<evidence type="ECO:0000313" key="1">
    <source>
        <dbReference type="EMBL" id="AGF59608.1"/>
    </source>
</evidence>
<sequence>MRIDKKNDATYTKELDEMEKYFLNMFKRFIENDPGFLDKSVESIITEAVKRAKKEIIFEKASGVLSINNMSGVVKLTLDDLNGEPKIPTKYSAFNRPFGTDSGTVCEGNDPRLSDARIPLPHNHNDLYYRKSELVTHTEDGYMDKLDKIKLDGIEANANFYIHPIGRGYNHIPVGGASGQYLKWHSDGEAEWADVALNKVTETADGIMSKEDKIKLDGIEANVKNYIHPTGSGYNHIPSGGNSDQILEWKADGDAQWKSKPCGNNGQVYYIKGNSSSEITPGYILYKATIIETDKELEDAKVTLIDPSVIYNTWYRFSHDSSESQPAVTSETTGWVYDSDKKKIICQNNSISYIGFISPEKYDNYNLEVTISSTDMDNDAIGSVIAFTKDAAGREYTLSVVRMRSFESHVLVENISTQYAIVYNYNRSDEKLISYYSISSDTVGNWADIPNGIRLKIIRDGDKITTYSSDMNSTTVSAYNKIDIDLNSNELLSKFKGPCQYGYSCLSQMYSSFSDIKFDKDNKYIYDSRTNSTWMVDVAGNWSIDSSKKVSSELGIGKFVFNEVTKKLYYINDSDNIISFNSDYIKKSELNSYLDNYLKSKGVIS</sequence>
<dbReference type="SUPFAM" id="SSF69304">
    <property type="entry name" value="Tricorn protease N-terminal domain"/>
    <property type="match status" value="1"/>
</dbReference>
<dbReference type="EMBL" id="CP004122">
    <property type="protein sequence ID" value="AGF59608.1"/>
    <property type="molecule type" value="Genomic_DNA"/>
</dbReference>
<dbReference type="HOGENOM" id="CLU_451073_0_0_9"/>
<protein>
    <submittedName>
        <fullName evidence="1">Virion structural protein</fullName>
    </submittedName>
</protein>
<geneLocation type="plasmid" evidence="1 2">
    <name>Csp_135p</name>
</geneLocation>
<dbReference type="RefSeq" id="WP_015395915.1">
    <property type="nucleotide sequence ID" value="NC_020292.1"/>
</dbReference>
<reference evidence="1 2" key="1">
    <citation type="submission" date="2013-02" db="EMBL/GenBank/DDBJ databases">
        <title>Genome sequence of Clostridium saccharoperbutylacetonicum N1-4(HMT).</title>
        <authorList>
            <person name="Poehlein A."/>
            <person name="Daniel R."/>
        </authorList>
    </citation>
    <scope>NUCLEOTIDE SEQUENCE [LARGE SCALE GENOMIC DNA]</scope>
    <source>
        <strain evidence="2">N1-4(HMT)</strain>
        <plasmid evidence="2">Plasmid Csp_135p</plasmid>
    </source>
</reference>
<dbReference type="PATRIC" id="fig|931276.5.peg.5933"/>
<evidence type="ECO:0000313" key="2">
    <source>
        <dbReference type="Proteomes" id="UP000011728"/>
    </source>
</evidence>
<keyword evidence="2" id="KW-1185">Reference proteome</keyword>
<name>M1MU31_9CLOT</name>
<proteinExistence type="predicted"/>
<dbReference type="OrthoDB" id="2609750at2"/>
<dbReference type="Proteomes" id="UP000011728">
    <property type="component" value="Plasmid Csp_135p"/>
</dbReference>
<dbReference type="KEGG" id="csr:Cspa_135p00480"/>
<dbReference type="AlphaFoldDB" id="M1MU31"/>